<feature type="region of interest" description="Disordered" evidence="3">
    <location>
        <begin position="70"/>
        <end position="96"/>
    </location>
</feature>
<dbReference type="Proteomes" id="UP000390335">
    <property type="component" value="Unassembled WGS sequence"/>
</dbReference>
<name>A0ABQ0Z9I8_9HYPH</name>
<comment type="caution">
    <text evidence="4">The sequence shown here is derived from an EMBL/GenBank/DDBJ whole genome shotgun (WGS) entry which is preliminary data.</text>
</comment>
<gene>
    <name evidence="4" type="ORF">RsS93_47790</name>
</gene>
<evidence type="ECO:0000313" key="5">
    <source>
        <dbReference type="Proteomes" id="UP000390335"/>
    </source>
</evidence>
<dbReference type="SUPFAM" id="SSF51735">
    <property type="entry name" value="NAD(P)-binding Rossmann-fold domains"/>
    <property type="match status" value="2"/>
</dbReference>
<dbReference type="PANTHER" id="PTHR42879:SF2">
    <property type="entry name" value="3-OXOACYL-[ACYL-CARRIER-PROTEIN] REDUCTASE FABG"/>
    <property type="match status" value="1"/>
</dbReference>
<evidence type="ECO:0000256" key="2">
    <source>
        <dbReference type="ARBA" id="ARBA00023002"/>
    </source>
</evidence>
<dbReference type="InterPro" id="IPR036291">
    <property type="entry name" value="NAD(P)-bd_dom_sf"/>
</dbReference>
<dbReference type="Pfam" id="PF13561">
    <property type="entry name" value="adh_short_C2"/>
    <property type="match status" value="1"/>
</dbReference>
<keyword evidence="2" id="KW-0560">Oxidoreductase</keyword>
<evidence type="ECO:0000313" key="4">
    <source>
        <dbReference type="EMBL" id="GES52165.1"/>
    </source>
</evidence>
<dbReference type="EMBL" id="BLAJ01000006">
    <property type="protein sequence ID" value="GES52165.1"/>
    <property type="molecule type" value="Genomic_DNA"/>
</dbReference>
<reference evidence="4 5" key="1">
    <citation type="journal article" date="2020" name="Genome Biol. Evol.">
        <title>Rhizobium dioscoreae sp. nov., a plant growth-promoting bacterium isolated from yam (Dioscorea species).</title>
        <authorList>
            <person name="Ouyabe M."/>
            <person name="Tanaka N."/>
            <person name="Shiwa Y."/>
            <person name="Fujita N."/>
            <person name="Kikuno H."/>
            <person name="Babil P."/>
            <person name="Shiwachi H."/>
        </authorList>
    </citation>
    <scope>NUCLEOTIDE SEQUENCE [LARGE SCALE GENOMIC DNA]</scope>
    <source>
        <strain evidence="4 5">S-93</strain>
    </source>
</reference>
<protein>
    <submittedName>
        <fullName evidence="4">Uncharacterized protein</fullName>
    </submittedName>
</protein>
<feature type="compositionally biased region" description="Polar residues" evidence="3">
    <location>
        <begin position="81"/>
        <end position="90"/>
    </location>
</feature>
<dbReference type="InterPro" id="IPR050259">
    <property type="entry name" value="SDR"/>
</dbReference>
<evidence type="ECO:0000256" key="1">
    <source>
        <dbReference type="ARBA" id="ARBA00006484"/>
    </source>
</evidence>
<comment type="similarity">
    <text evidence="1">Belongs to the short-chain dehydrogenases/reductases (SDR) family.</text>
</comment>
<accession>A0ABQ0Z9I8</accession>
<dbReference type="InterPro" id="IPR002347">
    <property type="entry name" value="SDR_fam"/>
</dbReference>
<keyword evidence="5" id="KW-1185">Reference proteome</keyword>
<proteinExistence type="inferred from homology"/>
<evidence type="ECO:0000256" key="3">
    <source>
        <dbReference type="SAM" id="MobiDB-lite"/>
    </source>
</evidence>
<sequence length="143" mass="14757">MIGAAIVLTLAEHGADVALNFQNSAERAKAVVASIEDLSRGGSDRRRDGRGLLHDEIGAAVFHPGLSAGTGTARYHGQSDPAGSTDTEMNPANGDYSEFQRNLIPLGRYGAPSDIAAAVAFLASPVARQVTDVILNADGGLNT</sequence>
<organism evidence="4 5">
    <name type="scientific">Rhizobium dioscoreae</name>
    <dbReference type="NCBI Taxonomy" id="2653122"/>
    <lineage>
        <taxon>Bacteria</taxon>
        <taxon>Pseudomonadati</taxon>
        <taxon>Pseudomonadota</taxon>
        <taxon>Alphaproteobacteria</taxon>
        <taxon>Hyphomicrobiales</taxon>
        <taxon>Rhizobiaceae</taxon>
        <taxon>Rhizobium/Agrobacterium group</taxon>
        <taxon>Rhizobium</taxon>
    </lineage>
</organism>
<dbReference type="PANTHER" id="PTHR42879">
    <property type="entry name" value="3-OXOACYL-(ACYL-CARRIER-PROTEIN) REDUCTASE"/>
    <property type="match status" value="1"/>
</dbReference>
<dbReference type="Gene3D" id="3.40.50.720">
    <property type="entry name" value="NAD(P)-binding Rossmann-like Domain"/>
    <property type="match status" value="2"/>
</dbReference>